<reference evidence="2 3" key="1">
    <citation type="submission" date="2020-03" db="EMBL/GenBank/DDBJ databases">
        <title>Genomic Encyclopedia of Type Strains, Phase III (KMG-III): the genomes of soil and plant-associated and newly described type strains.</title>
        <authorList>
            <person name="Whitman W."/>
        </authorList>
    </citation>
    <scope>NUCLEOTIDE SEQUENCE [LARGE SCALE GENOMIC DNA]</scope>
    <source>
        <strain evidence="2 3">CECT 8804</strain>
    </source>
</reference>
<evidence type="ECO:0000313" key="3">
    <source>
        <dbReference type="Proteomes" id="UP000727456"/>
    </source>
</evidence>
<dbReference type="Proteomes" id="UP000727456">
    <property type="component" value="Unassembled WGS sequence"/>
</dbReference>
<organism evidence="2 3">
    <name type="scientific">Sphingomonas vulcanisoli</name>
    <dbReference type="NCBI Taxonomy" id="1658060"/>
    <lineage>
        <taxon>Bacteria</taxon>
        <taxon>Pseudomonadati</taxon>
        <taxon>Pseudomonadota</taxon>
        <taxon>Alphaproteobacteria</taxon>
        <taxon>Sphingomonadales</taxon>
        <taxon>Sphingomonadaceae</taxon>
        <taxon>Sphingomonas</taxon>
    </lineage>
</organism>
<dbReference type="InterPro" id="IPR019223">
    <property type="entry name" value="DUF2147"/>
</dbReference>
<evidence type="ECO:0000259" key="1">
    <source>
        <dbReference type="Pfam" id="PF09917"/>
    </source>
</evidence>
<dbReference type="Pfam" id="PF09917">
    <property type="entry name" value="DUF2147"/>
    <property type="match status" value="1"/>
</dbReference>
<protein>
    <submittedName>
        <fullName evidence="2">Uncharacterized protein (DUF2147 family)</fullName>
    </submittedName>
</protein>
<gene>
    <name evidence="2" type="ORF">FHS31_002029</name>
</gene>
<evidence type="ECO:0000313" key="2">
    <source>
        <dbReference type="EMBL" id="NIJ08412.1"/>
    </source>
</evidence>
<proteinExistence type="predicted"/>
<keyword evidence="3" id="KW-1185">Reference proteome</keyword>
<dbReference type="RefSeq" id="WP_167073243.1">
    <property type="nucleotide sequence ID" value="NZ_JAAOZC010000004.1"/>
</dbReference>
<name>A0ABX0TVJ8_9SPHN</name>
<dbReference type="PANTHER" id="PTHR36919">
    <property type="entry name" value="BLR1215 PROTEIN"/>
    <property type="match status" value="1"/>
</dbReference>
<dbReference type="PANTHER" id="PTHR36919:SF2">
    <property type="entry name" value="BLL6627 PROTEIN"/>
    <property type="match status" value="1"/>
</dbReference>
<comment type="caution">
    <text evidence="2">The sequence shown here is derived from an EMBL/GenBank/DDBJ whole genome shotgun (WGS) entry which is preliminary data.</text>
</comment>
<dbReference type="EMBL" id="JAAOZC010000004">
    <property type="protein sequence ID" value="NIJ08412.1"/>
    <property type="molecule type" value="Genomic_DNA"/>
</dbReference>
<feature type="domain" description="DUF2147" evidence="1">
    <location>
        <begin position="19"/>
        <end position="130"/>
    </location>
</feature>
<sequence>MIMLMALAAAALSPDAAIGRWKTETKNGIVEVTPCGGSICGKLVGSDGLRANPELRDVNNKDAALRGRKLMGVQILGGFTRASDSWTGGTIYNGEDGGTYKATVTPVDADHLRVKGCIIWPLCKTQTWTRLR</sequence>
<dbReference type="Gene3D" id="2.40.128.520">
    <property type="match status" value="1"/>
</dbReference>
<accession>A0ABX0TVJ8</accession>